<evidence type="ECO:0000256" key="1">
    <source>
        <dbReference type="SAM" id="MobiDB-lite"/>
    </source>
</evidence>
<dbReference type="EMBL" id="RWIU01000002">
    <property type="protein sequence ID" value="RSK44602.1"/>
    <property type="molecule type" value="Genomic_DNA"/>
</dbReference>
<dbReference type="PROSITE" id="PS50943">
    <property type="entry name" value="HTH_CROC1"/>
    <property type="match status" value="1"/>
</dbReference>
<dbReference type="Pfam" id="PF01381">
    <property type="entry name" value="HTH_3"/>
    <property type="match status" value="1"/>
</dbReference>
<dbReference type="InterPro" id="IPR010982">
    <property type="entry name" value="Lambda_DNA-bd_dom_sf"/>
</dbReference>
<accession>A0A428KDY0</accession>
<feature type="domain" description="HTH cro/C1-type" evidence="2">
    <location>
        <begin position="5"/>
        <end position="60"/>
    </location>
</feature>
<dbReference type="RefSeq" id="WP_125436755.1">
    <property type="nucleotide sequence ID" value="NZ_RWIU01000002.1"/>
</dbReference>
<name>A0A428KDY0_9BACT</name>
<dbReference type="SMART" id="SM00530">
    <property type="entry name" value="HTH_XRE"/>
    <property type="match status" value="1"/>
</dbReference>
<sequence length="217" mass="22767">MLDRIRTLLTARQLSPTQFADTIGVSRPIVSHILSGRNKPSLEVVQKIVGAFPDLSLRWLLNGEGPMLAARSPAESDSAPSRGRSTVTEGQRPAEAPQESLAGPHTPQIVPVTPVGFTEATAEVLPVRPEAAVVPPPPPGPLEMPAPAPVAISAEKKSVLLADGQEVSVPVAQFAMPLPPAGADIARSLATPGKGIRRIVIFYQDGTFADYQPEAAS</sequence>
<dbReference type="AlphaFoldDB" id="A0A428KDY0"/>
<evidence type="ECO:0000313" key="3">
    <source>
        <dbReference type="EMBL" id="RSK44602.1"/>
    </source>
</evidence>
<feature type="region of interest" description="Disordered" evidence="1">
    <location>
        <begin position="70"/>
        <end position="108"/>
    </location>
</feature>
<comment type="caution">
    <text evidence="3">The sequence shown here is derived from an EMBL/GenBank/DDBJ whole genome shotgun (WGS) entry which is preliminary data.</text>
</comment>
<organism evidence="3 4">
    <name type="scientific">Hymenobacter perfusus</name>
    <dbReference type="NCBI Taxonomy" id="1236770"/>
    <lineage>
        <taxon>Bacteria</taxon>
        <taxon>Pseudomonadati</taxon>
        <taxon>Bacteroidota</taxon>
        <taxon>Cytophagia</taxon>
        <taxon>Cytophagales</taxon>
        <taxon>Hymenobacteraceae</taxon>
        <taxon>Hymenobacter</taxon>
    </lineage>
</organism>
<dbReference type="CDD" id="cd00093">
    <property type="entry name" value="HTH_XRE"/>
    <property type="match status" value="1"/>
</dbReference>
<dbReference type="Proteomes" id="UP000270291">
    <property type="component" value="Unassembled WGS sequence"/>
</dbReference>
<gene>
    <name evidence="3" type="ORF">EI293_08795</name>
</gene>
<dbReference type="OrthoDB" id="1034290at2"/>
<evidence type="ECO:0000259" key="2">
    <source>
        <dbReference type="PROSITE" id="PS50943"/>
    </source>
</evidence>
<dbReference type="GO" id="GO:0003677">
    <property type="term" value="F:DNA binding"/>
    <property type="evidence" value="ECO:0007669"/>
    <property type="project" value="InterPro"/>
</dbReference>
<proteinExistence type="predicted"/>
<dbReference type="SUPFAM" id="SSF47413">
    <property type="entry name" value="lambda repressor-like DNA-binding domains"/>
    <property type="match status" value="1"/>
</dbReference>
<protein>
    <submittedName>
        <fullName evidence="3">XRE family transcriptional regulator</fullName>
    </submittedName>
</protein>
<dbReference type="Gene3D" id="1.10.260.40">
    <property type="entry name" value="lambda repressor-like DNA-binding domains"/>
    <property type="match status" value="1"/>
</dbReference>
<keyword evidence="4" id="KW-1185">Reference proteome</keyword>
<dbReference type="InterPro" id="IPR001387">
    <property type="entry name" value="Cro/C1-type_HTH"/>
</dbReference>
<reference evidence="3 4" key="1">
    <citation type="submission" date="2018-12" db="EMBL/GenBank/DDBJ databases">
        <authorList>
            <person name="Feng G."/>
            <person name="Zhu H."/>
        </authorList>
    </citation>
    <scope>NUCLEOTIDE SEQUENCE [LARGE SCALE GENOMIC DNA]</scope>
    <source>
        <strain evidence="3 4">LMG 26000</strain>
    </source>
</reference>
<evidence type="ECO:0000313" key="4">
    <source>
        <dbReference type="Proteomes" id="UP000270291"/>
    </source>
</evidence>